<dbReference type="InterPro" id="IPR048685">
    <property type="entry name" value="COG3_C"/>
</dbReference>
<dbReference type="AlphaFoldDB" id="A0A553NPV3"/>
<keyword evidence="4" id="KW-0813">Transport</keyword>
<feature type="region of interest" description="Disordered" evidence="9">
    <location>
        <begin position="33"/>
        <end position="66"/>
    </location>
</feature>
<dbReference type="Pfam" id="PF04136">
    <property type="entry name" value="COG3_N"/>
    <property type="match status" value="1"/>
</dbReference>
<evidence type="ECO:0000256" key="3">
    <source>
        <dbReference type="ARBA" id="ARBA00020976"/>
    </source>
</evidence>
<evidence type="ECO:0000256" key="8">
    <source>
        <dbReference type="ARBA" id="ARBA00031339"/>
    </source>
</evidence>
<evidence type="ECO:0000259" key="11">
    <source>
        <dbReference type="Pfam" id="PF20671"/>
    </source>
</evidence>
<evidence type="ECO:0000256" key="9">
    <source>
        <dbReference type="SAM" id="MobiDB-lite"/>
    </source>
</evidence>
<keyword evidence="13" id="KW-1185">Reference proteome</keyword>
<feature type="domain" description="Conserved oligomeric Golgi complex subunit 3 C-terminal" evidence="11">
    <location>
        <begin position="300"/>
        <end position="652"/>
    </location>
</feature>
<dbReference type="GO" id="GO:0000139">
    <property type="term" value="C:Golgi membrane"/>
    <property type="evidence" value="ECO:0007669"/>
    <property type="project" value="UniProtKB-SubCell"/>
</dbReference>
<dbReference type="GO" id="GO:0017119">
    <property type="term" value="C:Golgi transport complex"/>
    <property type="evidence" value="ECO:0007669"/>
    <property type="project" value="TreeGrafter"/>
</dbReference>
<proteinExistence type="inferred from homology"/>
<comment type="similarity">
    <text evidence="2">Belongs to the COG3 family.</text>
</comment>
<keyword evidence="6" id="KW-0333">Golgi apparatus</keyword>
<dbReference type="InterPro" id="IPR007265">
    <property type="entry name" value="COG_su3"/>
</dbReference>
<feature type="domain" description="Conserved oligomeric Golgi complex subunit 3 N-terminal" evidence="10">
    <location>
        <begin position="134"/>
        <end position="277"/>
    </location>
</feature>
<keyword evidence="7" id="KW-0472">Membrane</keyword>
<feature type="compositionally biased region" description="Low complexity" evidence="9">
    <location>
        <begin position="840"/>
        <end position="851"/>
    </location>
</feature>
<comment type="caution">
    <text evidence="12">The sequence shown here is derived from an EMBL/GenBank/DDBJ whole genome shotgun (WGS) entry which is preliminary data.</text>
</comment>
<evidence type="ECO:0000256" key="4">
    <source>
        <dbReference type="ARBA" id="ARBA00022448"/>
    </source>
</evidence>
<evidence type="ECO:0000259" key="10">
    <source>
        <dbReference type="Pfam" id="PF04136"/>
    </source>
</evidence>
<keyword evidence="5" id="KW-0653">Protein transport</keyword>
<accession>A0A553NPV3</accession>
<feature type="region of interest" description="Disordered" evidence="9">
    <location>
        <begin position="1"/>
        <end position="20"/>
    </location>
</feature>
<comment type="subcellular location">
    <subcellularLocation>
        <location evidence="1">Golgi apparatus membrane</location>
        <topology evidence="1">Peripheral membrane protein</topology>
    </subcellularLocation>
</comment>
<evidence type="ECO:0000313" key="12">
    <source>
        <dbReference type="EMBL" id="TRY67478.1"/>
    </source>
</evidence>
<evidence type="ECO:0000256" key="7">
    <source>
        <dbReference type="ARBA" id="ARBA00023136"/>
    </source>
</evidence>
<organism evidence="12 13">
    <name type="scientific">Tigriopus californicus</name>
    <name type="common">Marine copepod</name>
    <dbReference type="NCBI Taxonomy" id="6832"/>
    <lineage>
        <taxon>Eukaryota</taxon>
        <taxon>Metazoa</taxon>
        <taxon>Ecdysozoa</taxon>
        <taxon>Arthropoda</taxon>
        <taxon>Crustacea</taxon>
        <taxon>Multicrustacea</taxon>
        <taxon>Hexanauplia</taxon>
        <taxon>Copepoda</taxon>
        <taxon>Harpacticoida</taxon>
        <taxon>Harpacticidae</taxon>
        <taxon>Tigriopus</taxon>
    </lineage>
</organism>
<reference evidence="12 13" key="1">
    <citation type="journal article" date="2018" name="Nat. Ecol. Evol.">
        <title>Genomic signatures of mitonuclear coevolution across populations of Tigriopus californicus.</title>
        <authorList>
            <person name="Barreto F.S."/>
            <person name="Watson E.T."/>
            <person name="Lima T.G."/>
            <person name="Willett C.S."/>
            <person name="Edmands S."/>
            <person name="Li W."/>
            <person name="Burton R.S."/>
        </authorList>
    </citation>
    <scope>NUCLEOTIDE SEQUENCE [LARGE SCALE GENOMIC DNA]</scope>
    <source>
        <strain evidence="12 13">San Diego</strain>
    </source>
</reference>
<dbReference type="GO" id="GO:0006886">
    <property type="term" value="P:intracellular protein transport"/>
    <property type="evidence" value="ECO:0007669"/>
    <property type="project" value="InterPro"/>
</dbReference>
<dbReference type="PANTHER" id="PTHR13302:SF8">
    <property type="entry name" value="CONSERVED OLIGOMERIC GOLGI COMPLEX SUBUNIT 3"/>
    <property type="match status" value="1"/>
</dbReference>
<dbReference type="Pfam" id="PF20671">
    <property type="entry name" value="COG3_C"/>
    <property type="match status" value="1"/>
</dbReference>
<dbReference type="STRING" id="6832.A0A553NPV3"/>
<dbReference type="GO" id="GO:0007030">
    <property type="term" value="P:Golgi organization"/>
    <property type="evidence" value="ECO:0007669"/>
    <property type="project" value="TreeGrafter"/>
</dbReference>
<feature type="compositionally biased region" description="Basic and acidic residues" evidence="9">
    <location>
        <begin position="47"/>
        <end position="57"/>
    </location>
</feature>
<dbReference type="OMA" id="DEFELWG"/>
<evidence type="ECO:0000256" key="1">
    <source>
        <dbReference type="ARBA" id="ARBA00004395"/>
    </source>
</evidence>
<dbReference type="GO" id="GO:0006891">
    <property type="term" value="P:intra-Golgi vesicle-mediated transport"/>
    <property type="evidence" value="ECO:0007669"/>
    <property type="project" value="TreeGrafter"/>
</dbReference>
<dbReference type="InterPro" id="IPR048320">
    <property type="entry name" value="COG3_N"/>
</dbReference>
<gene>
    <name evidence="12" type="ORF">TCAL_09932</name>
</gene>
<name>A0A553NPV3_TIGCA</name>
<feature type="region of interest" description="Disordered" evidence="9">
    <location>
        <begin position="833"/>
        <end position="884"/>
    </location>
</feature>
<dbReference type="EMBL" id="VCGU01000011">
    <property type="protein sequence ID" value="TRY67478.1"/>
    <property type="molecule type" value="Genomic_DNA"/>
</dbReference>
<dbReference type="OrthoDB" id="296793at2759"/>
<evidence type="ECO:0000313" key="13">
    <source>
        <dbReference type="Proteomes" id="UP000318571"/>
    </source>
</evidence>
<sequence length="884" mass="100036">MSSTRTSLLSAWDRAENPLAPLEAHQKDSIVWLQRNAQHRPAPAQFRPEDALDRVESSRSSSKSLPMPPLVQVVQCLPKEQEGQISDTSSQALFPAISFLEQPGARIDTGHQFLEWLHQIEHSLQSQADAPYRNYIDQLEHQRDHADQLLTRVNEGLGQIELLAQQYHFVSEKSNTLHTACQHLMQEQTKLSALSDQISERLVFFTSVDKISQKLQSPTLSVNSDVFVEQLDLIDECILFNLAHPNFKQSGAYKVKYQACLSRALGLVRSYSKSIFESATNAAMPPPGTLIKSSQDTAFSLFYGKFRAQAPKLSKPISTVEKRAQRARDSAVEVLPLWQDYESVLNDCQNTYFQCRGQLLQPSVKSAVLELSQKYRRDHCGLVRAGCAFLLHVCEDEYQLFHQFFDHDSDNLNGFLEGLCQVLYDTLRPLVIHLHHLETLSELTGILRSEMIGHHCAQHPPQLQAFETVISQLLQDVQERLVYRAYIYIRTDILGYAPAGGDLAYPEKLEMMESIAESIQKQSPPASIQRKNSTSSLMSQSSIEVAQINGKSNASHSPADLHGMWYPPVRRTLVCLSKLYRCLEREIFQGLSQEALAACINSVANAADLISAKKTTMDGQLFQIKHLLILREQIAPFHVDFSVKEMSLDFSKFKSAAASLFHKRGDILTMNSSNAILEFLLESTPEVREYCRDSRKDVDKKLKQICEYFIANCTKQVVGKILEFQAKVDAHRSQDKAKNISREPWAKPEILQDVLAQSLRHLKKQFPIIQRAMQLYLSNKETEFILFRPIRNNVMSTFMGFIHLSKQDYTSDEQVIIGCPTQEQIAVTITSLQLQPKTPRSSMSRQRSESPSAPPIPEVDNPRTGEAVIHENGQNGETEKSVEQ</sequence>
<dbReference type="Proteomes" id="UP000318571">
    <property type="component" value="Chromosome 4"/>
</dbReference>
<evidence type="ECO:0000256" key="5">
    <source>
        <dbReference type="ARBA" id="ARBA00022927"/>
    </source>
</evidence>
<evidence type="ECO:0000256" key="6">
    <source>
        <dbReference type="ARBA" id="ARBA00023034"/>
    </source>
</evidence>
<dbReference type="PANTHER" id="PTHR13302">
    <property type="entry name" value="CONSERVED OLIGOMERIC GOLGI COMPLEX COMPONENT 3"/>
    <property type="match status" value="1"/>
</dbReference>
<dbReference type="GO" id="GO:0005801">
    <property type="term" value="C:cis-Golgi network"/>
    <property type="evidence" value="ECO:0007669"/>
    <property type="project" value="InterPro"/>
</dbReference>
<protein>
    <recommendedName>
        <fullName evidence="3">Conserved oligomeric Golgi complex subunit 3</fullName>
    </recommendedName>
    <alternativeName>
        <fullName evidence="8">Component of oligomeric Golgi complex 3</fullName>
    </alternativeName>
</protein>
<evidence type="ECO:0000256" key="2">
    <source>
        <dbReference type="ARBA" id="ARBA00009936"/>
    </source>
</evidence>